<sequence>MNCCSECFLDVELKGFIYSNSNGTGQCDFCETVDISLVDVLELQEQFIPLLDIYTLDADGEGIVSALQNDWNIFRLSNSDKIKELLSVIIEGLDEEYNTLINSTVSIIIPDETKEFIENWELFKKEIKEENRFFFNNKANLESLEEILPIRDYSSGKIFYRSRISDDERGYPITKMGKPPHKSSKSGRANPRGIAYLYVAQSIETTMYEARATFLDFVSIGKYKLKEDIKVISLRTSFQVSPWSDFSLEDYVKNKPFLDILESDLAKPLRRQDNELDYLPTQYLCEYIKSLGYDGVEYGSSLHEDGINLVIFNDEKLECNSVEVHEISKIEIQSELL</sequence>
<feature type="domain" description="RES" evidence="1">
    <location>
        <begin position="172"/>
        <end position="323"/>
    </location>
</feature>
<dbReference type="EMBL" id="JBHUOV010000002">
    <property type="protein sequence ID" value="MFD2823636.1"/>
    <property type="molecule type" value="Genomic_DNA"/>
</dbReference>
<reference evidence="3" key="1">
    <citation type="journal article" date="2019" name="Int. J. Syst. Evol. Microbiol.">
        <title>The Global Catalogue of Microorganisms (GCM) 10K type strain sequencing project: providing services to taxonomists for standard genome sequencing and annotation.</title>
        <authorList>
            <consortium name="The Broad Institute Genomics Platform"/>
            <consortium name="The Broad Institute Genome Sequencing Center for Infectious Disease"/>
            <person name="Wu L."/>
            <person name="Ma J."/>
        </authorList>
    </citation>
    <scope>NUCLEOTIDE SEQUENCE [LARGE SCALE GENOMIC DNA]</scope>
    <source>
        <strain evidence="3">KCTC 32141</strain>
    </source>
</reference>
<dbReference type="InterPro" id="IPR014914">
    <property type="entry name" value="RES_dom"/>
</dbReference>
<proteinExistence type="predicted"/>
<protein>
    <submittedName>
        <fullName evidence="2">RES domain-containing protein</fullName>
    </submittedName>
</protein>
<dbReference type="Proteomes" id="UP001597533">
    <property type="component" value="Unassembled WGS sequence"/>
</dbReference>
<keyword evidence="3" id="KW-1185">Reference proteome</keyword>
<accession>A0ABW5WN13</accession>
<gene>
    <name evidence="2" type="ORF">ACFS5M_08145</name>
</gene>
<name>A0ABW5WN13_9FLAO</name>
<evidence type="ECO:0000313" key="2">
    <source>
        <dbReference type="EMBL" id="MFD2823636.1"/>
    </source>
</evidence>
<dbReference type="Pfam" id="PF08808">
    <property type="entry name" value="RES"/>
    <property type="match status" value="1"/>
</dbReference>
<evidence type="ECO:0000259" key="1">
    <source>
        <dbReference type="SMART" id="SM00953"/>
    </source>
</evidence>
<comment type="caution">
    <text evidence="2">The sequence shown here is derived from an EMBL/GenBank/DDBJ whole genome shotgun (WGS) entry which is preliminary data.</text>
</comment>
<organism evidence="2 3">
    <name type="scientific">Lacinutrix iliipiscaria</name>
    <dbReference type="NCBI Taxonomy" id="1230532"/>
    <lineage>
        <taxon>Bacteria</taxon>
        <taxon>Pseudomonadati</taxon>
        <taxon>Bacteroidota</taxon>
        <taxon>Flavobacteriia</taxon>
        <taxon>Flavobacteriales</taxon>
        <taxon>Flavobacteriaceae</taxon>
        <taxon>Lacinutrix</taxon>
    </lineage>
</organism>
<dbReference type="SMART" id="SM00953">
    <property type="entry name" value="RES"/>
    <property type="match status" value="1"/>
</dbReference>
<evidence type="ECO:0000313" key="3">
    <source>
        <dbReference type="Proteomes" id="UP001597533"/>
    </source>
</evidence>
<dbReference type="RefSeq" id="WP_183487730.1">
    <property type="nucleotide sequence ID" value="NZ_JBHUOV010000002.1"/>
</dbReference>